<dbReference type="InterPro" id="IPR005412">
    <property type="entry name" value="Fis_DNA-bd"/>
</dbReference>
<protein>
    <recommendedName>
        <fullName evidence="3">Putative Fis-like DNA-binding protein</fullName>
    </recommendedName>
</protein>
<dbReference type="Proteomes" id="UP001364472">
    <property type="component" value="Unassembled WGS sequence"/>
</dbReference>
<dbReference type="EMBL" id="JBBDHC010000001">
    <property type="protein sequence ID" value="MEJ1248224.1"/>
    <property type="molecule type" value="Genomic_DNA"/>
</dbReference>
<reference evidence="5 6" key="1">
    <citation type="journal article" date="2016" name="Antonie Van Leeuwenhoek">
        <title>Denitratimonas tolerans gen. nov., sp. nov., a denitrifying bacterium isolated from a bioreactor for tannery wastewater treatment.</title>
        <authorList>
            <person name="Han S.I."/>
            <person name="Kim J.O."/>
            <person name="Lee Y.R."/>
            <person name="Ekpeghere K.I."/>
            <person name="Koh S.C."/>
            <person name="Whang K.S."/>
        </authorList>
    </citation>
    <scope>NUCLEOTIDE SEQUENCE [LARGE SCALE GENOMIC DNA]</scope>
    <source>
        <strain evidence="5 6">KACC 17565</strain>
    </source>
</reference>
<name>A0AAW9R2M0_9GAMM</name>
<dbReference type="PANTHER" id="PTHR47918:SF1">
    <property type="entry name" value="DNA-BINDING PROTEIN FIS"/>
    <property type="match status" value="1"/>
</dbReference>
<dbReference type="PANTHER" id="PTHR47918">
    <property type="entry name" value="DNA-BINDING PROTEIN FIS"/>
    <property type="match status" value="1"/>
</dbReference>
<keyword evidence="2 5" id="KW-0238">DNA-binding</keyword>
<dbReference type="NCBIfam" id="NF001659">
    <property type="entry name" value="PRK00430.1"/>
    <property type="match status" value="1"/>
</dbReference>
<evidence type="ECO:0000256" key="1">
    <source>
        <dbReference type="ARBA" id="ARBA00008559"/>
    </source>
</evidence>
<keyword evidence="6" id="KW-1185">Reference proteome</keyword>
<dbReference type="InterPro" id="IPR050207">
    <property type="entry name" value="Trans_regulatory_Fis"/>
</dbReference>
<gene>
    <name evidence="5" type="primary">fis</name>
    <name evidence="5" type="ORF">WB794_00820</name>
</gene>
<dbReference type="AlphaFoldDB" id="A0AAW9R2M0"/>
<dbReference type="GO" id="GO:0043565">
    <property type="term" value="F:sequence-specific DNA binding"/>
    <property type="evidence" value="ECO:0007669"/>
    <property type="project" value="InterPro"/>
</dbReference>
<proteinExistence type="inferred from homology"/>
<dbReference type="InterPro" id="IPR002197">
    <property type="entry name" value="HTH_Fis"/>
</dbReference>
<comment type="similarity">
    <text evidence="1">Belongs to the transcriptional regulatory Fis family.</text>
</comment>
<feature type="domain" description="DNA binding HTH" evidence="4">
    <location>
        <begin position="49"/>
        <end position="89"/>
    </location>
</feature>
<dbReference type="InterPro" id="IPR009057">
    <property type="entry name" value="Homeodomain-like_sf"/>
</dbReference>
<dbReference type="PRINTS" id="PR01590">
    <property type="entry name" value="HTHFIS"/>
</dbReference>
<organism evidence="5 6">
    <name type="scientific">Denitratimonas tolerans</name>
    <dbReference type="NCBI Taxonomy" id="1338420"/>
    <lineage>
        <taxon>Bacteria</taxon>
        <taxon>Pseudomonadati</taxon>
        <taxon>Pseudomonadota</taxon>
        <taxon>Gammaproteobacteria</taxon>
        <taxon>Lysobacterales</taxon>
        <taxon>Lysobacteraceae</taxon>
        <taxon>Denitratimonas</taxon>
    </lineage>
</organism>
<dbReference type="GO" id="GO:0006355">
    <property type="term" value="P:regulation of DNA-templated transcription"/>
    <property type="evidence" value="ECO:0007669"/>
    <property type="project" value="InterPro"/>
</dbReference>
<dbReference type="RefSeq" id="WP_337333933.1">
    <property type="nucleotide sequence ID" value="NZ_JBBDHC010000001.1"/>
</dbReference>
<evidence type="ECO:0000313" key="6">
    <source>
        <dbReference type="Proteomes" id="UP001364472"/>
    </source>
</evidence>
<dbReference type="Gene3D" id="1.10.10.60">
    <property type="entry name" value="Homeodomain-like"/>
    <property type="match status" value="1"/>
</dbReference>
<evidence type="ECO:0000313" key="5">
    <source>
        <dbReference type="EMBL" id="MEJ1248224.1"/>
    </source>
</evidence>
<evidence type="ECO:0000256" key="3">
    <source>
        <dbReference type="ARBA" id="ARBA00029540"/>
    </source>
</evidence>
<sequence>MNTLQPSPAAIEPGKAVSATLRDVVAQSVRRYLHDLCDHQADDLYEVVLREIEPPLLREVMRHHDGNQSRAAATLGLNRATLRKKLRAYGIV</sequence>
<comment type="caution">
    <text evidence="5">The sequence shown here is derived from an EMBL/GenBank/DDBJ whole genome shotgun (WGS) entry which is preliminary data.</text>
</comment>
<dbReference type="Pfam" id="PF02954">
    <property type="entry name" value="HTH_8"/>
    <property type="match status" value="1"/>
</dbReference>
<dbReference type="SUPFAM" id="SSF46689">
    <property type="entry name" value="Homeodomain-like"/>
    <property type="match status" value="1"/>
</dbReference>
<accession>A0AAW9R2M0</accession>
<evidence type="ECO:0000256" key="2">
    <source>
        <dbReference type="ARBA" id="ARBA00023125"/>
    </source>
</evidence>
<dbReference type="PRINTS" id="PR01591">
    <property type="entry name" value="DNABINDNGFIS"/>
</dbReference>
<evidence type="ECO:0000259" key="4">
    <source>
        <dbReference type="Pfam" id="PF02954"/>
    </source>
</evidence>